<accession>A0A0H5PY88</accession>
<sequence>MELPSEELLDELKGESLLKNKKDEFSLISNILSLADLVKFAKFTPLAADNENAMRKAVEFVETTKSVGNTDTGEENKTEVKEI</sequence>
<feature type="region of interest" description="Disordered" evidence="1">
    <location>
        <begin position="64"/>
        <end position="83"/>
    </location>
</feature>
<dbReference type="EMBL" id="LN852860">
    <property type="protein sequence ID" value="CRY94114.1"/>
    <property type="molecule type" value="Genomic_DNA"/>
</dbReference>
<name>A0A0H5PY88_9ZZZZ</name>
<reference evidence="2" key="1">
    <citation type="submission" date="2015-06" db="EMBL/GenBank/DDBJ databases">
        <authorList>
            <person name="Joergensen T."/>
        </authorList>
    </citation>
    <scope>NUCLEOTIDE SEQUENCE</scope>
    <source>
        <strain evidence="2">RGRH0174</strain>
    </source>
</reference>
<evidence type="ECO:0000313" key="2">
    <source>
        <dbReference type="EMBL" id="CRY94114.1"/>
    </source>
</evidence>
<evidence type="ECO:0000256" key="1">
    <source>
        <dbReference type="SAM" id="MobiDB-lite"/>
    </source>
</evidence>
<feature type="compositionally biased region" description="Basic and acidic residues" evidence="1">
    <location>
        <begin position="74"/>
        <end position="83"/>
    </location>
</feature>
<proteinExistence type="predicted"/>
<reference evidence="2" key="2">
    <citation type="submission" date="2015-07" db="EMBL/GenBank/DDBJ databases">
        <title>Plasmids, circular viruses and viroids from rat gut.</title>
        <authorList>
            <person name="Jorgensen T.J."/>
            <person name="Hansen M.A."/>
            <person name="Xu Z."/>
            <person name="Tabak M.A."/>
            <person name="Sorensen S.J."/>
            <person name="Hansen L.H."/>
        </authorList>
    </citation>
    <scope>NUCLEOTIDE SEQUENCE</scope>
    <source>
        <strain evidence="2">RGRH0174</strain>
    </source>
</reference>
<organism evidence="2">
    <name type="scientific">uncultured prokaryote</name>
    <dbReference type="NCBI Taxonomy" id="198431"/>
    <lineage>
        <taxon>unclassified sequences</taxon>
        <taxon>environmental samples</taxon>
    </lineage>
</organism>
<dbReference type="AlphaFoldDB" id="A0A0H5PY88"/>
<protein>
    <submittedName>
        <fullName evidence="2">Uncharacterized protein</fullName>
    </submittedName>
</protein>